<name>A0AAN4Z2T2_9BILA</name>
<dbReference type="Proteomes" id="UP001328107">
    <property type="component" value="Unassembled WGS sequence"/>
</dbReference>
<evidence type="ECO:0000313" key="2">
    <source>
        <dbReference type="Proteomes" id="UP001328107"/>
    </source>
</evidence>
<protein>
    <submittedName>
        <fullName evidence="1">Uncharacterized protein</fullName>
    </submittedName>
</protein>
<gene>
    <name evidence="1" type="ORF">PMAYCL1PPCAC_03233</name>
</gene>
<keyword evidence="2" id="KW-1185">Reference proteome</keyword>
<dbReference type="AlphaFoldDB" id="A0AAN4Z2T2"/>
<reference evidence="2" key="1">
    <citation type="submission" date="2022-10" db="EMBL/GenBank/DDBJ databases">
        <title>Genome assembly of Pristionchus species.</title>
        <authorList>
            <person name="Yoshida K."/>
            <person name="Sommer R.J."/>
        </authorList>
    </citation>
    <scope>NUCLEOTIDE SEQUENCE [LARGE SCALE GENOMIC DNA]</scope>
    <source>
        <strain evidence="2">RS5460</strain>
    </source>
</reference>
<feature type="non-terminal residue" evidence="1">
    <location>
        <position position="171"/>
    </location>
</feature>
<dbReference type="EMBL" id="BTRK01000001">
    <property type="protein sequence ID" value="GMR33038.1"/>
    <property type="molecule type" value="Genomic_DNA"/>
</dbReference>
<evidence type="ECO:0000313" key="1">
    <source>
        <dbReference type="EMBL" id="GMR33038.1"/>
    </source>
</evidence>
<proteinExistence type="predicted"/>
<accession>A0AAN4Z2T2</accession>
<sequence length="171" mass="17976">MCKTINKNHGDRVLDMIGARLAISTVTSSGRGRTQYGQSSYSMVFATVSNSIKRACRVDESARFLNLQSSSREKRVMIMSARNESGARSASIFESIASSDKNMRTTLHTSPFSSRIFSSVASSPPFHGRRVDGAAAAAADAPSSLAFLAGGACDSPSLSSMTSLSSSSSSS</sequence>
<organism evidence="1 2">
    <name type="scientific">Pristionchus mayeri</name>
    <dbReference type="NCBI Taxonomy" id="1317129"/>
    <lineage>
        <taxon>Eukaryota</taxon>
        <taxon>Metazoa</taxon>
        <taxon>Ecdysozoa</taxon>
        <taxon>Nematoda</taxon>
        <taxon>Chromadorea</taxon>
        <taxon>Rhabditida</taxon>
        <taxon>Rhabditina</taxon>
        <taxon>Diplogasteromorpha</taxon>
        <taxon>Diplogasteroidea</taxon>
        <taxon>Neodiplogasteridae</taxon>
        <taxon>Pristionchus</taxon>
    </lineage>
</organism>
<comment type="caution">
    <text evidence="1">The sequence shown here is derived from an EMBL/GenBank/DDBJ whole genome shotgun (WGS) entry which is preliminary data.</text>
</comment>